<organism evidence="16 17">
    <name type="scientific">Alteromonas ponticola</name>
    <dbReference type="NCBI Taxonomy" id="2720613"/>
    <lineage>
        <taxon>Bacteria</taxon>
        <taxon>Pseudomonadati</taxon>
        <taxon>Pseudomonadota</taxon>
        <taxon>Gammaproteobacteria</taxon>
        <taxon>Alteromonadales</taxon>
        <taxon>Alteromonadaceae</taxon>
        <taxon>Alteromonas/Salinimonas group</taxon>
        <taxon>Alteromonas</taxon>
    </lineage>
</organism>
<evidence type="ECO:0000313" key="16">
    <source>
        <dbReference type="EMBL" id="NMH58727.1"/>
    </source>
</evidence>
<accession>A0ABX1QWV3</accession>
<dbReference type="Gene3D" id="3.40.50.200">
    <property type="entry name" value="Peptidase S8/S53 domain"/>
    <property type="match status" value="1"/>
</dbReference>
<keyword evidence="6 9" id="KW-0378">Hydrolase</keyword>
<dbReference type="InterPro" id="IPR036852">
    <property type="entry name" value="Peptidase_S8/S53_dom_sf"/>
</dbReference>
<evidence type="ECO:0000256" key="10">
    <source>
        <dbReference type="RuleBase" id="RU003355"/>
    </source>
</evidence>
<evidence type="ECO:0000256" key="9">
    <source>
        <dbReference type="PROSITE-ProRule" id="PRU01240"/>
    </source>
</evidence>
<dbReference type="CDD" id="cd04852">
    <property type="entry name" value="Peptidases_S8_3"/>
    <property type="match status" value="1"/>
</dbReference>
<dbReference type="InterPro" id="IPR037045">
    <property type="entry name" value="S8pro/Inhibitor_I9_sf"/>
</dbReference>
<evidence type="ECO:0000256" key="7">
    <source>
        <dbReference type="ARBA" id="ARBA00022825"/>
    </source>
</evidence>
<comment type="caution">
    <text evidence="16">The sequence shown here is derived from an EMBL/GenBank/DDBJ whole genome shotgun (WGS) entry which is preliminary data.</text>
</comment>
<keyword evidence="7 9" id="KW-0720">Serine protease</keyword>
<dbReference type="RefSeq" id="WP_169209280.1">
    <property type="nucleotide sequence ID" value="NZ_JAATNW010000001.1"/>
</dbReference>
<keyword evidence="4 9" id="KW-0645">Protease</keyword>
<feature type="domain" description="PA" evidence="13">
    <location>
        <begin position="436"/>
        <end position="525"/>
    </location>
</feature>
<feature type="active site" description="Charge relay system" evidence="9">
    <location>
        <position position="605"/>
    </location>
</feature>
<feature type="domain" description="Inhibitor I9" evidence="14">
    <location>
        <begin position="52"/>
        <end position="151"/>
    </location>
</feature>
<dbReference type="SUPFAM" id="SSF54897">
    <property type="entry name" value="Protease propeptides/inhibitors"/>
    <property type="match status" value="1"/>
</dbReference>
<gene>
    <name evidence="16" type="ORF">HCJ96_01650</name>
</gene>
<evidence type="ECO:0000259" key="15">
    <source>
        <dbReference type="Pfam" id="PF17766"/>
    </source>
</evidence>
<dbReference type="EMBL" id="JAATNW010000001">
    <property type="protein sequence ID" value="NMH58727.1"/>
    <property type="molecule type" value="Genomic_DNA"/>
</dbReference>
<comment type="subcellular location">
    <subcellularLocation>
        <location evidence="1">Secreted</location>
    </subcellularLocation>
</comment>
<proteinExistence type="inferred from homology"/>
<keyword evidence="17" id="KW-1185">Reference proteome</keyword>
<reference evidence="16 17" key="1">
    <citation type="submission" date="2020-03" db="EMBL/GenBank/DDBJ databases">
        <title>Alteromonas ponticola sp. nov., isolated from seawater.</title>
        <authorList>
            <person name="Yoon J.-H."/>
            <person name="Kim Y.-O."/>
        </authorList>
    </citation>
    <scope>NUCLEOTIDE SEQUENCE [LARGE SCALE GENOMIC DNA]</scope>
    <source>
        <strain evidence="16 17">MYP5</strain>
    </source>
</reference>
<evidence type="ECO:0000256" key="8">
    <source>
        <dbReference type="ARBA" id="ARBA00023180"/>
    </source>
</evidence>
<feature type="chain" id="PRO_5045067468" evidence="11">
    <location>
        <begin position="25"/>
        <end position="1035"/>
    </location>
</feature>
<evidence type="ECO:0000256" key="4">
    <source>
        <dbReference type="ARBA" id="ARBA00022670"/>
    </source>
</evidence>
<dbReference type="InterPro" id="IPR041469">
    <property type="entry name" value="Subtilisin-like_FN3"/>
</dbReference>
<keyword evidence="3" id="KW-0964">Secreted</keyword>
<dbReference type="SUPFAM" id="SSF52743">
    <property type="entry name" value="Subtilisin-like"/>
    <property type="match status" value="1"/>
</dbReference>
<dbReference type="InterPro" id="IPR045051">
    <property type="entry name" value="SBT"/>
</dbReference>
<evidence type="ECO:0000256" key="3">
    <source>
        <dbReference type="ARBA" id="ARBA00022525"/>
    </source>
</evidence>
<dbReference type="InterPro" id="IPR003137">
    <property type="entry name" value="PA_domain"/>
</dbReference>
<dbReference type="SUPFAM" id="SSF52025">
    <property type="entry name" value="PA domain"/>
    <property type="match status" value="1"/>
</dbReference>
<evidence type="ECO:0000256" key="11">
    <source>
        <dbReference type="SAM" id="SignalP"/>
    </source>
</evidence>
<dbReference type="Pfam" id="PF02225">
    <property type="entry name" value="PA"/>
    <property type="match status" value="1"/>
</dbReference>
<evidence type="ECO:0000259" key="13">
    <source>
        <dbReference type="Pfam" id="PF02225"/>
    </source>
</evidence>
<keyword evidence="5 11" id="KW-0732">Signal</keyword>
<dbReference type="InterPro" id="IPR010259">
    <property type="entry name" value="S8pro/Inhibitor_I9"/>
</dbReference>
<dbReference type="PANTHER" id="PTHR10795">
    <property type="entry name" value="PROPROTEIN CONVERTASE SUBTILISIN/KEXIN"/>
    <property type="match status" value="1"/>
</dbReference>
<evidence type="ECO:0000256" key="5">
    <source>
        <dbReference type="ARBA" id="ARBA00022729"/>
    </source>
</evidence>
<feature type="domain" description="Subtilisin-like protease fibronectin type-III" evidence="15">
    <location>
        <begin position="715"/>
        <end position="820"/>
    </location>
</feature>
<dbReference type="PRINTS" id="PR00723">
    <property type="entry name" value="SUBTILISIN"/>
</dbReference>
<dbReference type="Pfam" id="PF05922">
    <property type="entry name" value="Inhibitor_I9"/>
    <property type="match status" value="1"/>
</dbReference>
<evidence type="ECO:0000259" key="14">
    <source>
        <dbReference type="Pfam" id="PF05922"/>
    </source>
</evidence>
<dbReference type="Proteomes" id="UP000709336">
    <property type="component" value="Unassembled WGS sequence"/>
</dbReference>
<dbReference type="Pfam" id="PF00082">
    <property type="entry name" value="Peptidase_S8"/>
    <property type="match status" value="1"/>
</dbReference>
<evidence type="ECO:0000256" key="2">
    <source>
        <dbReference type="ARBA" id="ARBA00011073"/>
    </source>
</evidence>
<dbReference type="PROSITE" id="PS00138">
    <property type="entry name" value="SUBTILASE_SER"/>
    <property type="match status" value="1"/>
</dbReference>
<feature type="active site" description="Charge relay system" evidence="9">
    <location>
        <position position="188"/>
    </location>
</feature>
<evidence type="ECO:0000256" key="1">
    <source>
        <dbReference type="ARBA" id="ARBA00004613"/>
    </source>
</evidence>
<dbReference type="InterPro" id="IPR023827">
    <property type="entry name" value="Peptidase_S8_Asp-AS"/>
</dbReference>
<comment type="similarity">
    <text evidence="2 9 10">Belongs to the peptidase S8 family.</text>
</comment>
<dbReference type="PROSITE" id="PS00136">
    <property type="entry name" value="SUBTILASE_ASP"/>
    <property type="match status" value="1"/>
</dbReference>
<dbReference type="PROSITE" id="PS51892">
    <property type="entry name" value="SUBTILASE"/>
    <property type="match status" value="1"/>
</dbReference>
<dbReference type="InterPro" id="IPR000209">
    <property type="entry name" value="Peptidase_S8/S53_dom"/>
</dbReference>
<evidence type="ECO:0000259" key="12">
    <source>
        <dbReference type="Pfam" id="PF00082"/>
    </source>
</evidence>
<name>A0ABX1QWV3_9ALTE</name>
<feature type="active site" description="Charge relay system" evidence="9">
    <location>
        <position position="262"/>
    </location>
</feature>
<sequence length="1035" mass="108105">MIFKKSVVGTMVSLAVTASLTAAASAQEVLPNTPIVSKNANATNGVKASGLYIVQLKQPAGIAQAEALGELIPSNQLVAQVGNRYNAQSSRMKAYTKALSAKQDKLAKDLGNVTVIHNYVHSFNGFSAKLNKSQVAALRQHPDVANVWEDELHQPTTSNTPEFLGLTGAGGQHTLGIKGEDVFVGILDTGITPENPSFADDGSYSDPAALGWTGACDQGEDATFACNNKLVGARYFKDAFESVYDVQYALGETASPRDSDGHGSHTAGTAAGNEGVTAIKNGAEIGVMSGIAPRARVAMYKVCWNSDYTTPEGDDERGCFYGDTMAGIDQAVADGVDVINYSIGGSRTDLTVPPTAAMLRAADAGVFVSVSAGNSGPDVETVGTPAPWVMSVAASTYDGMRATNALEVTSRDPSDKYSFTEGAITKPLLESGPVEETLVIAEPLLGCFADGETATPLDNAAEVDGNVVLISRGACAFDQKVERAQLAGAKGVVVYTTTSPITVMGGEFEAEIPGGMVSNAVGESLKAAIEGGEEMTVLMSAGSFMEVAEEGNIMAGFSSRGPNASTYDLIKPDITAPGVNILAATSSTPMFGAQGEQVRYLSGTSMSSPHIAGMAALLKEQYPDWTPAQHKSALMTTAYQDVMRAGGEVAADPFDFGAGHADPVPAMDPRLTYNTEYADYLAFLCGVGNTGFVENTSATNCAELQANGFSLDPSQLNYPSIAIGDLLSSKTVSRTVTDMTGAGGSYTVSIEGLEDLGVEVATYDGAGVETASDLLEVTADGKASYSITFTRDDATPIGYHFGAVILEAADGTTVRSPVAINVGMIKDIDVPEYLSLDLNRGRASFPVQMLYSGRTSLDYAGFVPATKSAATVNDQGYSVMGWAVPEGTKVARFKLSNEDTAVAGADLDLDVFACNPYPSNCVNVGSSGNVDSNEEVLLVNPEPLNGAGNAFYVTQVFGFGLAGEASTDYTMSVWTPSAPNPNTRVMGSSRAIEDRFNMIRVLTRGLDSEETYMGGVTFYNEEGVAQGTTVIQLNP</sequence>
<feature type="domain" description="Peptidase S8/S53" evidence="12">
    <location>
        <begin position="179"/>
        <end position="659"/>
    </location>
</feature>
<dbReference type="Pfam" id="PF17766">
    <property type="entry name" value="fn3_6"/>
    <property type="match status" value="1"/>
</dbReference>
<dbReference type="Gene3D" id="3.30.70.80">
    <property type="entry name" value="Peptidase S8 propeptide/proteinase inhibitor I9"/>
    <property type="match status" value="1"/>
</dbReference>
<protein>
    <submittedName>
        <fullName evidence="16">S8 family serine peptidase</fullName>
    </submittedName>
</protein>
<dbReference type="InterPro" id="IPR034197">
    <property type="entry name" value="Peptidases_S8_3"/>
</dbReference>
<keyword evidence="8" id="KW-0325">Glycoprotein</keyword>
<feature type="signal peptide" evidence="11">
    <location>
        <begin position="1"/>
        <end position="24"/>
    </location>
</feature>
<dbReference type="InterPro" id="IPR046450">
    <property type="entry name" value="PA_dom_sf"/>
</dbReference>
<dbReference type="CDD" id="cd04818">
    <property type="entry name" value="PA_subtilisin_1"/>
    <property type="match status" value="1"/>
</dbReference>
<dbReference type="InterPro" id="IPR023828">
    <property type="entry name" value="Peptidase_S8_Ser-AS"/>
</dbReference>
<dbReference type="Gene3D" id="3.50.30.30">
    <property type="match status" value="1"/>
</dbReference>
<evidence type="ECO:0000256" key="6">
    <source>
        <dbReference type="ARBA" id="ARBA00022801"/>
    </source>
</evidence>
<dbReference type="Gene3D" id="2.60.40.2310">
    <property type="match status" value="1"/>
</dbReference>
<dbReference type="InterPro" id="IPR015500">
    <property type="entry name" value="Peptidase_S8_subtilisin-rel"/>
</dbReference>
<evidence type="ECO:0000313" key="17">
    <source>
        <dbReference type="Proteomes" id="UP000709336"/>
    </source>
</evidence>